<accession>Q9DPR6</accession>
<reference evidence="13 14" key="1">
    <citation type="journal article" date="2001" name="J. Virol.">
        <title>The genome of turkey herpesvirus.</title>
        <authorList>
            <person name="Afonso C.L."/>
            <person name="Tulman E.R."/>
            <person name="Lu Z."/>
            <person name="Zsak L."/>
            <person name="Rock D.L."/>
            <person name="Kutish G.F."/>
        </authorList>
    </citation>
    <scope>NUCLEOTIDE SEQUENCE [LARGE SCALE GENOMIC DNA]</scope>
    <source>
        <strain evidence="13">FC126</strain>
    </source>
</reference>
<comment type="subcellular location">
    <subcellularLocation>
        <location evidence="1">Host Golgi apparatus membrane</location>
        <topology evidence="1">Multi-pass membrane protein</topology>
    </subcellularLocation>
    <subcellularLocation>
        <location evidence="3">Host nucleus membrane</location>
        <topology evidence="3">Multi-pass membrane protein</topology>
    </subcellularLocation>
    <subcellularLocation>
        <location evidence="2">Virion</location>
    </subcellularLocation>
</comment>
<organismHost>
    <name type="scientific">Meleagris gallopavo</name>
    <name type="common">Wild turkey</name>
    <dbReference type="NCBI Taxonomy" id="9103"/>
</organismHost>
<evidence type="ECO:0000256" key="12">
    <source>
        <dbReference type="SAM" id="Phobius"/>
    </source>
</evidence>
<dbReference type="Proteomes" id="UP000175168">
    <property type="component" value="Segment"/>
</dbReference>
<dbReference type="RefSeq" id="NP_073313.1">
    <property type="nucleotide sequence ID" value="NC_002641.1"/>
</dbReference>
<evidence type="ECO:0000256" key="3">
    <source>
        <dbReference type="ARBA" id="ARBA00004634"/>
    </source>
</evidence>
<dbReference type="GeneID" id="918532"/>
<dbReference type="GO" id="GO:0044423">
    <property type="term" value="C:virion component"/>
    <property type="evidence" value="ECO:0007669"/>
    <property type="project" value="UniProtKB-KW"/>
</dbReference>
<evidence type="ECO:0000313" key="13">
    <source>
        <dbReference type="EMBL" id="AAG45757.1"/>
    </source>
</evidence>
<feature type="transmembrane region" description="Helical" evidence="12">
    <location>
        <begin position="149"/>
        <end position="170"/>
    </location>
</feature>
<evidence type="ECO:0000256" key="2">
    <source>
        <dbReference type="ARBA" id="ARBA00004328"/>
    </source>
</evidence>
<protein>
    <submittedName>
        <fullName evidence="13">UL20 membrane protein</fullName>
    </submittedName>
</protein>
<dbReference type="GO" id="GO:0019058">
    <property type="term" value="P:viral life cycle"/>
    <property type="evidence" value="ECO:0007669"/>
    <property type="project" value="InterPro"/>
</dbReference>
<sequence>MVKYDFYNTEETDDCAVLLLDQATGEPLDASKMHVGALLTSIADELDCDAIQYATISSYLGDYAFTSDKCESYPRFTRDVVLFWLSAFGLRPLCCAIFFMYYLYFYDSRLIILGSIITTVFYGTLVLEIYLMYRNMKRDEMPLNKIQQIIVGILATLGPIIFVVISYMVVFTDAWILDKLLSAHNESRGYIVYLAMIACLVYGILSISDAIGFVFPRLWVKAVFKTIVPF</sequence>
<evidence type="ECO:0000256" key="9">
    <source>
        <dbReference type="ARBA" id="ARBA00022870"/>
    </source>
</evidence>
<evidence type="ECO:0000256" key="5">
    <source>
        <dbReference type="ARBA" id="ARBA00022562"/>
    </source>
</evidence>
<name>Q9DPR6_MEHV1</name>
<evidence type="ECO:0000256" key="11">
    <source>
        <dbReference type="ARBA" id="ARBA00023136"/>
    </source>
</evidence>
<keyword evidence="8" id="KW-0946">Virion</keyword>
<dbReference type="KEGG" id="vg:918532"/>
<feature type="transmembrane region" description="Helical" evidence="12">
    <location>
        <begin position="110"/>
        <end position="133"/>
    </location>
</feature>
<evidence type="ECO:0000256" key="8">
    <source>
        <dbReference type="ARBA" id="ARBA00022844"/>
    </source>
</evidence>
<dbReference type="EMBL" id="AF291866">
    <property type="protein sequence ID" value="AAG45757.1"/>
    <property type="molecule type" value="Genomic_DNA"/>
</dbReference>
<organismHost>
    <name type="scientific">Gallus gallus</name>
    <name type="common">Chicken</name>
    <dbReference type="NCBI Taxonomy" id="9031"/>
</organismHost>
<keyword evidence="11 12" id="KW-0472">Membrane</keyword>
<dbReference type="InterPro" id="IPR007629">
    <property type="entry name" value="Herpes_UL20"/>
</dbReference>
<feature type="transmembrane region" description="Helical" evidence="12">
    <location>
        <begin position="81"/>
        <end position="104"/>
    </location>
</feature>
<keyword evidence="7" id="KW-1040">Host Golgi apparatus</keyword>
<keyword evidence="9" id="KW-1043">Host membrane</keyword>
<keyword evidence="10 12" id="KW-1133">Transmembrane helix</keyword>
<dbReference type="GO" id="GO:0044178">
    <property type="term" value="C:host cell Golgi membrane"/>
    <property type="evidence" value="ECO:0007669"/>
    <property type="project" value="UniProtKB-SubCell"/>
</dbReference>
<keyword evidence="6 12" id="KW-0812">Transmembrane</keyword>
<feature type="transmembrane region" description="Helical" evidence="12">
    <location>
        <begin position="190"/>
        <end position="215"/>
    </location>
</feature>
<comment type="similarity">
    <text evidence="4">Belongs to the alphaherpesvirinae UL20 family.</text>
</comment>
<evidence type="ECO:0000256" key="10">
    <source>
        <dbReference type="ARBA" id="ARBA00022989"/>
    </source>
</evidence>
<keyword evidence="14" id="KW-1185">Reference proteome</keyword>
<evidence type="ECO:0000256" key="6">
    <source>
        <dbReference type="ARBA" id="ARBA00022692"/>
    </source>
</evidence>
<proteinExistence type="inferred from homology"/>
<evidence type="ECO:0000313" key="14">
    <source>
        <dbReference type="Proteomes" id="UP000175168"/>
    </source>
</evidence>
<keyword evidence="5" id="KW-1048">Host nucleus</keyword>
<dbReference type="Pfam" id="PF04544">
    <property type="entry name" value="Herpes_UL20"/>
    <property type="match status" value="1"/>
</dbReference>
<evidence type="ECO:0000256" key="7">
    <source>
        <dbReference type="ARBA" id="ARBA00022812"/>
    </source>
</evidence>
<organism evidence="13 14">
    <name type="scientific">Meleagrid herpesvirus 1</name>
    <name type="common">MeHV-1</name>
    <name type="synonym">Turkey herpesvirus</name>
    <dbReference type="NCBI Taxonomy" id="37108"/>
    <lineage>
        <taxon>Viruses</taxon>
        <taxon>Duplodnaviria</taxon>
        <taxon>Heunggongvirae</taxon>
        <taxon>Peploviricota</taxon>
        <taxon>Herviviricetes</taxon>
        <taxon>Herpesvirales</taxon>
        <taxon>Orthoherpesviridae</taxon>
        <taxon>Alphaherpesvirinae</taxon>
        <taxon>Mardivirus</taxon>
        <taxon>Mardivirus meleagridalpha1</taxon>
    </lineage>
</organism>
<dbReference type="GO" id="GO:0044200">
    <property type="term" value="C:host cell nuclear membrane"/>
    <property type="evidence" value="ECO:0007669"/>
    <property type="project" value="UniProtKB-SubCell"/>
</dbReference>
<gene>
    <name evidence="13" type="primary">HVT027</name>
</gene>
<evidence type="ECO:0000256" key="4">
    <source>
        <dbReference type="ARBA" id="ARBA00007652"/>
    </source>
</evidence>
<evidence type="ECO:0000256" key="1">
    <source>
        <dbReference type="ARBA" id="ARBA00004252"/>
    </source>
</evidence>